<proteinExistence type="predicted"/>
<keyword evidence="4" id="KW-1185">Reference proteome</keyword>
<keyword evidence="1" id="KW-0472">Membrane</keyword>
<dbReference type="GO" id="GO:0004622">
    <property type="term" value="F:phosphatidylcholine lysophospholipase activity"/>
    <property type="evidence" value="ECO:0007669"/>
    <property type="project" value="TreeGrafter"/>
</dbReference>
<dbReference type="EMBL" id="AFFK01014262">
    <property type="status" value="NOT_ANNOTATED_CDS"/>
    <property type="molecule type" value="Genomic_DNA"/>
</dbReference>
<dbReference type="HOGENOM" id="CLU_029375_1_0_1"/>
<organism evidence="3 4">
    <name type="scientific">Strigamia maritima</name>
    <name type="common">European centipede</name>
    <name type="synonym">Geophilus maritimus</name>
    <dbReference type="NCBI Taxonomy" id="126957"/>
    <lineage>
        <taxon>Eukaryota</taxon>
        <taxon>Metazoa</taxon>
        <taxon>Ecdysozoa</taxon>
        <taxon>Arthropoda</taxon>
        <taxon>Myriapoda</taxon>
        <taxon>Chilopoda</taxon>
        <taxon>Pleurostigmophora</taxon>
        <taxon>Geophilomorpha</taxon>
        <taxon>Linotaeniidae</taxon>
        <taxon>Strigamia</taxon>
    </lineage>
</organism>
<sequence length="377" mass="42517">MELRSRNLTPLTTATNGSDGSELGNIVKCAAAVGMKRRKLLSFYYLARILTWGFFGVYVVIPLLVHFSTTIQTNIIFLSFVKWPVYVDFTNPDANGLGNTYNFYVKSSDGITLGVWHALPSSVKSPSAFESNEEKRQFFENSLKNGLPVVLYAHGNSGTRAGSHRVLIYKVFRDLNYHVITFDYRSYADSSNVSPTEDGVVSDAKFMYQWLRARIPAESILIWGHSLGTGVSTKMVRDLCEQGDQPLGLVLESPFNNLRDEVRNHPLTVFYRFLPFFDTLILDGIEKSLVFASDKAIKRVTVPILILHAEDDKVIPIKLGKRLYEAAIDRDKNVPYVKLHTFEGHHGYGHKYICRAPELPGLITNFVEKCNEHLALS</sequence>
<evidence type="ECO:0000259" key="2">
    <source>
        <dbReference type="Pfam" id="PF00561"/>
    </source>
</evidence>
<dbReference type="SUPFAM" id="SSF53474">
    <property type="entry name" value="alpha/beta-Hydrolases"/>
    <property type="match status" value="1"/>
</dbReference>
<dbReference type="OMA" id="YELHNCL"/>
<feature type="domain" description="AB hydrolase-1" evidence="2">
    <location>
        <begin position="148"/>
        <end position="239"/>
    </location>
</feature>
<keyword evidence="1" id="KW-1133">Transmembrane helix</keyword>
<dbReference type="GO" id="GO:0005789">
    <property type="term" value="C:endoplasmic reticulum membrane"/>
    <property type="evidence" value="ECO:0007669"/>
    <property type="project" value="TreeGrafter"/>
</dbReference>
<dbReference type="EnsemblMetazoa" id="SMAR000643-RA">
    <property type="protein sequence ID" value="SMAR000643-PA"/>
    <property type="gene ID" value="SMAR000643"/>
</dbReference>
<evidence type="ECO:0000313" key="3">
    <source>
        <dbReference type="EnsemblMetazoa" id="SMAR000643-PA"/>
    </source>
</evidence>
<keyword evidence="1" id="KW-0812">Transmembrane</keyword>
<dbReference type="GO" id="GO:0047372">
    <property type="term" value="F:monoacylglycerol lipase activity"/>
    <property type="evidence" value="ECO:0007669"/>
    <property type="project" value="TreeGrafter"/>
</dbReference>
<dbReference type="STRING" id="126957.T1IIE7"/>
<dbReference type="Pfam" id="PF00561">
    <property type="entry name" value="Abhydrolase_1"/>
    <property type="match status" value="1"/>
</dbReference>
<dbReference type="InterPro" id="IPR000073">
    <property type="entry name" value="AB_hydrolase_1"/>
</dbReference>
<dbReference type="Proteomes" id="UP000014500">
    <property type="component" value="Unassembled WGS sequence"/>
</dbReference>
<dbReference type="AlphaFoldDB" id="T1IIE7"/>
<accession>T1IIE7</accession>
<feature type="transmembrane region" description="Helical" evidence="1">
    <location>
        <begin position="45"/>
        <end position="65"/>
    </location>
</feature>
<protein>
    <recommendedName>
        <fullName evidence="2">AB hydrolase-1 domain-containing protein</fullName>
    </recommendedName>
</protein>
<name>T1IIE7_STRMM</name>
<dbReference type="ESTHER" id="strmm-t1iie7">
    <property type="family name" value="ABHD12-PHARC"/>
</dbReference>
<dbReference type="GO" id="GO:0006660">
    <property type="term" value="P:phosphatidylserine catabolic process"/>
    <property type="evidence" value="ECO:0007669"/>
    <property type="project" value="TreeGrafter"/>
</dbReference>
<dbReference type="Gene3D" id="3.40.50.1820">
    <property type="entry name" value="alpha/beta hydrolase"/>
    <property type="match status" value="1"/>
</dbReference>
<dbReference type="InterPro" id="IPR029058">
    <property type="entry name" value="AB_hydrolase_fold"/>
</dbReference>
<reference evidence="4" key="1">
    <citation type="submission" date="2011-05" db="EMBL/GenBank/DDBJ databases">
        <authorList>
            <person name="Richards S.R."/>
            <person name="Qu J."/>
            <person name="Jiang H."/>
            <person name="Jhangiani S.N."/>
            <person name="Agravi P."/>
            <person name="Goodspeed R."/>
            <person name="Gross S."/>
            <person name="Mandapat C."/>
            <person name="Jackson L."/>
            <person name="Mathew T."/>
            <person name="Pu L."/>
            <person name="Thornton R."/>
            <person name="Saada N."/>
            <person name="Wilczek-Boney K.B."/>
            <person name="Lee S."/>
            <person name="Kovar C."/>
            <person name="Wu Y."/>
            <person name="Scherer S.E."/>
            <person name="Worley K.C."/>
            <person name="Muzny D.M."/>
            <person name="Gibbs R."/>
        </authorList>
    </citation>
    <scope>NUCLEOTIDE SEQUENCE</scope>
    <source>
        <strain evidence="4">Brora</strain>
    </source>
</reference>
<dbReference type="PANTHER" id="PTHR12277:SF194">
    <property type="entry name" value="FI04476P"/>
    <property type="match status" value="1"/>
</dbReference>
<dbReference type="PhylomeDB" id="T1IIE7"/>
<dbReference type="PANTHER" id="PTHR12277">
    <property type="entry name" value="ALPHA/BETA HYDROLASE DOMAIN-CONTAINING PROTEIN"/>
    <property type="match status" value="1"/>
</dbReference>
<reference evidence="3" key="2">
    <citation type="submission" date="2015-02" db="UniProtKB">
        <authorList>
            <consortium name="EnsemblMetazoa"/>
        </authorList>
    </citation>
    <scope>IDENTIFICATION</scope>
</reference>
<evidence type="ECO:0000313" key="4">
    <source>
        <dbReference type="Proteomes" id="UP000014500"/>
    </source>
</evidence>
<dbReference type="eggNOG" id="KOG1552">
    <property type="taxonomic scope" value="Eukaryota"/>
</dbReference>
<dbReference type="GO" id="GO:0052651">
    <property type="term" value="P:monoacylglycerol catabolic process"/>
    <property type="evidence" value="ECO:0007669"/>
    <property type="project" value="TreeGrafter"/>
</dbReference>
<evidence type="ECO:0000256" key="1">
    <source>
        <dbReference type="SAM" id="Phobius"/>
    </source>
</evidence>